<evidence type="ECO:0000256" key="7">
    <source>
        <dbReference type="ARBA" id="ARBA00022777"/>
    </source>
</evidence>
<evidence type="ECO:0000256" key="8">
    <source>
        <dbReference type="ARBA" id="ARBA00022840"/>
    </source>
</evidence>
<dbReference type="PANTHER" id="PTHR45453">
    <property type="entry name" value="PHOSPHATE REGULON SENSOR PROTEIN PHOR"/>
    <property type="match status" value="1"/>
</dbReference>
<dbReference type="FunFam" id="1.10.287.130:FF:000001">
    <property type="entry name" value="Two-component sensor histidine kinase"/>
    <property type="match status" value="1"/>
</dbReference>
<keyword evidence="7 13" id="KW-0418">Kinase</keyword>
<comment type="catalytic activity">
    <reaction evidence="1">
        <text>ATP + protein L-histidine = ADP + protein N-phospho-L-histidine.</text>
        <dbReference type="EC" id="2.7.13.3"/>
    </reaction>
</comment>
<dbReference type="Proteomes" id="UP000198778">
    <property type="component" value="Unassembled WGS sequence"/>
</dbReference>
<evidence type="ECO:0000256" key="11">
    <source>
        <dbReference type="SAM" id="Phobius"/>
    </source>
</evidence>
<dbReference type="InterPro" id="IPR050351">
    <property type="entry name" value="BphY/WalK/GraS-like"/>
</dbReference>
<sequence>MNNKPIFRRQQLRFMILNLLAFTIIFTIFGIIIFTQVQNTLYSETDNELRELREILTRENETEGIFAPRILPASPVEERTRANLNPRIIMLNWNENGDNINADQIGLLLYQNYFQDYEVDLDNLNTISTMTIPGGYSFRYLLFEDSSIFGETYYTQLLVNVDAEQTIISNFGRLIVLFSFLFILLSISASYYLSKKMMGPIVQSWNKQTEFVENASHELRTPLTVIQNKLELMLTSPQEKIMNKFEHIALSLSETRRLSKLTSDLLTLARADSAETQLEKKDIEIDSFIEKVSLPYQEIAESQEKAFQMELQSQLIIKADEVRLHQLLVILLDNALKYTEEGDRILLKSYRSSHDLIIDVIDSGQGIKEENLHLVFERFYREDKARSRETGGTGLGLSIARWIIHAHAGTITAFRNDPKGTVFRVTLPAEGK</sequence>
<reference evidence="14" key="1">
    <citation type="submission" date="2016-10" db="EMBL/GenBank/DDBJ databases">
        <authorList>
            <person name="Varghese N."/>
            <person name="Submissions S."/>
        </authorList>
    </citation>
    <scope>NUCLEOTIDE SEQUENCE [LARGE SCALE GENOMIC DNA]</scope>
    <source>
        <strain evidence="14">CGMCC 1.10369</strain>
    </source>
</reference>
<proteinExistence type="predicted"/>
<feature type="transmembrane region" description="Helical" evidence="11">
    <location>
        <begin position="174"/>
        <end position="193"/>
    </location>
</feature>
<dbReference type="SUPFAM" id="SSF55874">
    <property type="entry name" value="ATPase domain of HSP90 chaperone/DNA topoisomerase II/histidine kinase"/>
    <property type="match status" value="1"/>
</dbReference>
<gene>
    <name evidence="13" type="ORF">SAMN04488053_10147</name>
</gene>
<dbReference type="InterPro" id="IPR004358">
    <property type="entry name" value="Sig_transdc_His_kin-like_C"/>
</dbReference>
<dbReference type="GO" id="GO:0005886">
    <property type="term" value="C:plasma membrane"/>
    <property type="evidence" value="ECO:0007669"/>
    <property type="project" value="UniProtKB-SubCell"/>
</dbReference>
<comment type="subcellular location">
    <subcellularLocation>
        <location evidence="2">Cell membrane</location>
        <topology evidence="2">Multi-pass membrane protein</topology>
    </subcellularLocation>
</comment>
<feature type="domain" description="Histidine kinase" evidence="12">
    <location>
        <begin position="214"/>
        <end position="431"/>
    </location>
</feature>
<keyword evidence="6" id="KW-0547">Nucleotide-binding</keyword>
<organism evidence="13 14">
    <name type="scientific">Alkalicoccus daliensis</name>
    <dbReference type="NCBI Taxonomy" id="745820"/>
    <lineage>
        <taxon>Bacteria</taxon>
        <taxon>Bacillati</taxon>
        <taxon>Bacillota</taxon>
        <taxon>Bacilli</taxon>
        <taxon>Bacillales</taxon>
        <taxon>Bacillaceae</taxon>
        <taxon>Alkalicoccus</taxon>
    </lineage>
</organism>
<keyword evidence="9" id="KW-0902">Two-component regulatory system</keyword>
<dbReference type="InterPro" id="IPR003594">
    <property type="entry name" value="HATPase_dom"/>
</dbReference>
<dbReference type="Pfam" id="PF02518">
    <property type="entry name" value="HATPase_c"/>
    <property type="match status" value="1"/>
</dbReference>
<keyword evidence="10 11" id="KW-0472">Membrane</keyword>
<dbReference type="Pfam" id="PF00512">
    <property type="entry name" value="HisKA"/>
    <property type="match status" value="1"/>
</dbReference>
<dbReference type="PROSITE" id="PS50109">
    <property type="entry name" value="HIS_KIN"/>
    <property type="match status" value="1"/>
</dbReference>
<keyword evidence="11" id="KW-0812">Transmembrane</keyword>
<protein>
    <recommendedName>
        <fullName evidence="3">histidine kinase</fullName>
        <ecNumber evidence="3">2.7.13.3</ecNumber>
    </recommendedName>
</protein>
<keyword evidence="11" id="KW-1133">Transmembrane helix</keyword>
<evidence type="ECO:0000256" key="9">
    <source>
        <dbReference type="ARBA" id="ARBA00023012"/>
    </source>
</evidence>
<evidence type="ECO:0000313" key="13">
    <source>
        <dbReference type="EMBL" id="SDN19054.1"/>
    </source>
</evidence>
<dbReference type="InterPro" id="IPR036890">
    <property type="entry name" value="HATPase_C_sf"/>
</dbReference>
<dbReference type="EMBL" id="FNIL01000001">
    <property type="protein sequence ID" value="SDN19054.1"/>
    <property type="molecule type" value="Genomic_DNA"/>
</dbReference>
<dbReference type="SUPFAM" id="SSF47384">
    <property type="entry name" value="Homodimeric domain of signal transducing histidine kinase"/>
    <property type="match status" value="1"/>
</dbReference>
<evidence type="ECO:0000256" key="2">
    <source>
        <dbReference type="ARBA" id="ARBA00004651"/>
    </source>
</evidence>
<evidence type="ECO:0000259" key="12">
    <source>
        <dbReference type="PROSITE" id="PS50109"/>
    </source>
</evidence>
<dbReference type="EC" id="2.7.13.3" evidence="3"/>
<dbReference type="FunFam" id="3.30.565.10:FF:000006">
    <property type="entry name" value="Sensor histidine kinase WalK"/>
    <property type="match status" value="1"/>
</dbReference>
<keyword evidence="5" id="KW-0808">Transferase</keyword>
<dbReference type="CDD" id="cd00075">
    <property type="entry name" value="HATPase"/>
    <property type="match status" value="1"/>
</dbReference>
<keyword evidence="14" id="KW-1185">Reference proteome</keyword>
<dbReference type="GO" id="GO:0005524">
    <property type="term" value="F:ATP binding"/>
    <property type="evidence" value="ECO:0007669"/>
    <property type="project" value="UniProtKB-KW"/>
</dbReference>
<keyword evidence="8" id="KW-0067">ATP-binding</keyword>
<dbReference type="GO" id="GO:0016036">
    <property type="term" value="P:cellular response to phosphate starvation"/>
    <property type="evidence" value="ECO:0007669"/>
    <property type="project" value="TreeGrafter"/>
</dbReference>
<dbReference type="AlphaFoldDB" id="A0A1G9ZCQ4"/>
<evidence type="ECO:0000313" key="14">
    <source>
        <dbReference type="Proteomes" id="UP000198778"/>
    </source>
</evidence>
<dbReference type="Gene3D" id="1.10.287.130">
    <property type="match status" value="1"/>
</dbReference>
<dbReference type="SMART" id="SM00388">
    <property type="entry name" value="HisKA"/>
    <property type="match status" value="1"/>
</dbReference>
<dbReference type="GO" id="GO:0000155">
    <property type="term" value="F:phosphorelay sensor kinase activity"/>
    <property type="evidence" value="ECO:0007669"/>
    <property type="project" value="InterPro"/>
</dbReference>
<dbReference type="Gene3D" id="3.30.565.10">
    <property type="entry name" value="Histidine kinase-like ATPase, C-terminal domain"/>
    <property type="match status" value="1"/>
</dbReference>
<dbReference type="InterPro" id="IPR003661">
    <property type="entry name" value="HisK_dim/P_dom"/>
</dbReference>
<accession>A0A1G9ZCQ4</accession>
<dbReference type="CDD" id="cd00082">
    <property type="entry name" value="HisKA"/>
    <property type="match status" value="1"/>
</dbReference>
<feature type="transmembrane region" description="Helical" evidence="11">
    <location>
        <begin position="12"/>
        <end position="34"/>
    </location>
</feature>
<keyword evidence="4" id="KW-0597">Phosphoprotein</keyword>
<dbReference type="RefSeq" id="WP_090839421.1">
    <property type="nucleotide sequence ID" value="NZ_FNIL01000001.1"/>
</dbReference>
<evidence type="ECO:0000256" key="10">
    <source>
        <dbReference type="ARBA" id="ARBA00023136"/>
    </source>
</evidence>
<evidence type="ECO:0000256" key="5">
    <source>
        <dbReference type="ARBA" id="ARBA00022679"/>
    </source>
</evidence>
<dbReference type="PRINTS" id="PR00344">
    <property type="entry name" value="BCTRLSENSOR"/>
</dbReference>
<evidence type="ECO:0000256" key="1">
    <source>
        <dbReference type="ARBA" id="ARBA00000085"/>
    </source>
</evidence>
<dbReference type="InterPro" id="IPR005467">
    <property type="entry name" value="His_kinase_dom"/>
</dbReference>
<dbReference type="SMART" id="SM00387">
    <property type="entry name" value="HATPase_c"/>
    <property type="match status" value="1"/>
</dbReference>
<dbReference type="PANTHER" id="PTHR45453:SF1">
    <property type="entry name" value="PHOSPHATE REGULON SENSOR PROTEIN PHOR"/>
    <property type="match status" value="1"/>
</dbReference>
<dbReference type="STRING" id="745820.SAMN04488053_10147"/>
<evidence type="ECO:0000256" key="6">
    <source>
        <dbReference type="ARBA" id="ARBA00022741"/>
    </source>
</evidence>
<evidence type="ECO:0000256" key="3">
    <source>
        <dbReference type="ARBA" id="ARBA00012438"/>
    </source>
</evidence>
<dbReference type="InterPro" id="IPR036097">
    <property type="entry name" value="HisK_dim/P_sf"/>
</dbReference>
<evidence type="ECO:0000256" key="4">
    <source>
        <dbReference type="ARBA" id="ARBA00022553"/>
    </source>
</evidence>
<name>A0A1G9ZCQ4_9BACI</name>
<dbReference type="OrthoDB" id="9813151at2"/>
<dbReference type="GO" id="GO:0004721">
    <property type="term" value="F:phosphoprotein phosphatase activity"/>
    <property type="evidence" value="ECO:0007669"/>
    <property type="project" value="TreeGrafter"/>
</dbReference>